<evidence type="ECO:0000313" key="16">
    <source>
        <dbReference type="EMBL" id="PCG65193.1"/>
    </source>
</evidence>
<dbReference type="Pfam" id="PF17772">
    <property type="entry name" value="zf-MYST"/>
    <property type="match status" value="1"/>
</dbReference>
<dbReference type="Gene3D" id="3.30.60.60">
    <property type="entry name" value="N-acetyl transferase-like"/>
    <property type="match status" value="1"/>
</dbReference>
<dbReference type="STRING" id="7102.A0A2A4J1D6"/>
<dbReference type="InterPro" id="IPR040706">
    <property type="entry name" value="Zf-MYST"/>
</dbReference>
<reference evidence="16" key="1">
    <citation type="submission" date="2017-09" db="EMBL/GenBank/DDBJ databases">
        <title>Contemporary evolution of a Lepidopteran species, Heliothis virescens, in response to modern agricultural practices.</title>
        <authorList>
            <person name="Fritz M.L."/>
            <person name="Deyonke A.M."/>
            <person name="Papanicolaou A."/>
            <person name="Micinski S."/>
            <person name="Westbrook J."/>
            <person name="Gould F."/>
        </authorList>
    </citation>
    <scope>NUCLEOTIDE SEQUENCE [LARGE SCALE GENOMIC DNA]</scope>
    <source>
        <strain evidence="16">HvINT-</strain>
        <tissue evidence="16">Whole body</tissue>
    </source>
</reference>
<dbReference type="AlphaFoldDB" id="A0A2A4J1D6"/>
<dbReference type="PANTHER" id="PTHR10615:SF161">
    <property type="entry name" value="HISTONE ACETYLTRANSFERASE KAT7"/>
    <property type="match status" value="1"/>
</dbReference>
<evidence type="ECO:0000256" key="10">
    <source>
        <dbReference type="ARBA" id="ARBA00023015"/>
    </source>
</evidence>
<evidence type="ECO:0000256" key="13">
    <source>
        <dbReference type="RuleBase" id="RU361211"/>
    </source>
</evidence>
<proteinExistence type="inferred from homology"/>
<keyword evidence="10" id="KW-0805">Transcription regulation</keyword>
<dbReference type="GO" id="GO:0008270">
    <property type="term" value="F:zinc ion binding"/>
    <property type="evidence" value="ECO:0007669"/>
    <property type="project" value="UniProtKB-KW"/>
</dbReference>
<feature type="compositionally biased region" description="Basic and acidic residues" evidence="14">
    <location>
        <begin position="61"/>
        <end position="74"/>
    </location>
</feature>
<feature type="region of interest" description="Disordered" evidence="14">
    <location>
        <begin position="1"/>
        <end position="381"/>
    </location>
</feature>
<name>A0A2A4J1D6_HELVI</name>
<dbReference type="GO" id="GO:0003712">
    <property type="term" value="F:transcription coregulator activity"/>
    <property type="evidence" value="ECO:0007669"/>
    <property type="project" value="TreeGrafter"/>
</dbReference>
<dbReference type="InterPro" id="IPR016181">
    <property type="entry name" value="Acyl_CoA_acyltransferase"/>
</dbReference>
<keyword evidence="6" id="KW-0863">Zinc-finger</keyword>
<comment type="catalytic activity">
    <reaction evidence="13">
        <text>L-lysyl-[protein] + acetyl-CoA = N(6)-acetyl-L-lysyl-[protein] + CoA + H(+)</text>
        <dbReference type="Rhea" id="RHEA:45948"/>
        <dbReference type="Rhea" id="RHEA-COMP:9752"/>
        <dbReference type="Rhea" id="RHEA-COMP:10731"/>
        <dbReference type="ChEBI" id="CHEBI:15378"/>
        <dbReference type="ChEBI" id="CHEBI:29969"/>
        <dbReference type="ChEBI" id="CHEBI:57287"/>
        <dbReference type="ChEBI" id="CHEBI:57288"/>
        <dbReference type="ChEBI" id="CHEBI:61930"/>
        <dbReference type="EC" id="2.3.1.48"/>
    </reaction>
</comment>
<keyword evidence="12 13" id="KW-0539">Nucleus</keyword>
<accession>A0A2A4J1D6</accession>
<keyword evidence="9" id="KW-0007">Acetylation</keyword>
<evidence type="ECO:0000256" key="14">
    <source>
        <dbReference type="SAM" id="MobiDB-lite"/>
    </source>
</evidence>
<feature type="compositionally biased region" description="Low complexity" evidence="14">
    <location>
        <begin position="241"/>
        <end position="257"/>
    </location>
</feature>
<dbReference type="PROSITE" id="PS51726">
    <property type="entry name" value="MYST_HAT"/>
    <property type="match status" value="1"/>
</dbReference>
<dbReference type="Gene3D" id="3.40.630.30">
    <property type="match status" value="1"/>
</dbReference>
<feature type="compositionally biased region" description="Low complexity" evidence="14">
    <location>
        <begin position="170"/>
        <end position="179"/>
    </location>
</feature>
<evidence type="ECO:0000256" key="8">
    <source>
        <dbReference type="ARBA" id="ARBA00022853"/>
    </source>
</evidence>
<dbReference type="InterPro" id="IPR002515">
    <property type="entry name" value="Znf_C2H2C"/>
</dbReference>
<comment type="subcellular location">
    <subcellularLocation>
        <location evidence="1 13">Nucleus</location>
    </subcellularLocation>
</comment>
<protein>
    <recommendedName>
        <fullName evidence="3 13">Histone acetyltransferase</fullName>
        <ecNumber evidence="3 13">2.3.1.48</ecNumber>
    </recommendedName>
</protein>
<sequence length="627" mass="68272">MTNLDVSNSSTDSSSGSSSDSSSSGSTSTSSGSGSSSSDSESSTSDTPATTNTTPAPKSPQKTEEVKKKEEPKPRRPSKAKVSSSSDDDTPKPTSPKPAPPRRRISAKPKSAAAVLAKGKTAQRIPSGAKTPKPIPKTIPKAPPKPDTGALKKKSIFSPDNSSESESESKSSTTKSPKASPRPKRGSRKSSDEKDTSPATTRNNSADNDDSNSKSDSNAKRKSVNRPSGPPPKKVIEDKSASSCTSSQSSVESVSSDSDSEPTPKKEPLKTGKTKPPSSATKQEIRDQATKSGDSGDSAVATMPRKLTRSLSARVSRLATVSRRTNTDTDSDVDEKSNDKTSNTSNSTSKDPKKPGRGRGPAARSPVVLPAPHEPARQRCPVRGCDSSGHLGGKSNKHMTWDACPIYHNQRAYQLKVKDMRSKWKGSQELREKLAASGNEEITEDREPILEGFAPDYDLRLFREAQALAAIKIEEELGDIPTDKGTRYVVMGKYMMEVWYQSPYPGDAARVPRLFVCEFCLNHHKSATGAQRHKVKCVWNHPPGDEVYRKDNLSVWQVDGRKHKQYCQQLCLLAKFFLDHKTLYYDVEPFLFYVMTNADHEGCHIVGYFSKHNAKVFAQHNADSDYY</sequence>
<dbReference type="Gene3D" id="4.10.320.30">
    <property type="match status" value="1"/>
</dbReference>
<evidence type="ECO:0000256" key="1">
    <source>
        <dbReference type="ARBA" id="ARBA00004123"/>
    </source>
</evidence>
<keyword evidence="8" id="KW-0156">Chromatin regulator</keyword>
<dbReference type="InterPro" id="IPR036060">
    <property type="entry name" value="Znf_C2H2C_sf"/>
</dbReference>
<feature type="compositionally biased region" description="Low complexity" evidence="14">
    <location>
        <begin position="9"/>
        <end position="60"/>
    </location>
</feature>
<evidence type="ECO:0000256" key="7">
    <source>
        <dbReference type="ARBA" id="ARBA00022833"/>
    </source>
</evidence>
<dbReference type="PANTHER" id="PTHR10615">
    <property type="entry name" value="HISTONE ACETYLTRANSFERASE"/>
    <property type="match status" value="1"/>
</dbReference>
<evidence type="ECO:0000259" key="15">
    <source>
        <dbReference type="PROSITE" id="PS51726"/>
    </source>
</evidence>
<organism evidence="16">
    <name type="scientific">Heliothis virescens</name>
    <name type="common">Tobacco budworm moth</name>
    <dbReference type="NCBI Taxonomy" id="7102"/>
    <lineage>
        <taxon>Eukaryota</taxon>
        <taxon>Metazoa</taxon>
        <taxon>Ecdysozoa</taxon>
        <taxon>Arthropoda</taxon>
        <taxon>Hexapoda</taxon>
        <taxon>Insecta</taxon>
        <taxon>Pterygota</taxon>
        <taxon>Neoptera</taxon>
        <taxon>Endopterygota</taxon>
        <taxon>Lepidoptera</taxon>
        <taxon>Glossata</taxon>
        <taxon>Ditrysia</taxon>
        <taxon>Noctuoidea</taxon>
        <taxon>Noctuidae</taxon>
        <taxon>Heliothinae</taxon>
        <taxon>Heliothis</taxon>
    </lineage>
</organism>
<feature type="compositionally biased region" description="Low complexity" evidence="14">
    <location>
        <begin position="340"/>
        <end position="349"/>
    </location>
</feature>
<evidence type="ECO:0000256" key="2">
    <source>
        <dbReference type="ARBA" id="ARBA00010107"/>
    </source>
</evidence>
<dbReference type="SUPFAM" id="SSF103637">
    <property type="entry name" value="CCHHC domain"/>
    <property type="match status" value="1"/>
</dbReference>
<dbReference type="InterPro" id="IPR050603">
    <property type="entry name" value="MYST_HAT"/>
</dbReference>
<dbReference type="Pfam" id="PF01530">
    <property type="entry name" value="zf-C2HC"/>
    <property type="match status" value="1"/>
</dbReference>
<keyword evidence="4" id="KW-0808">Transferase</keyword>
<evidence type="ECO:0000256" key="5">
    <source>
        <dbReference type="ARBA" id="ARBA00022723"/>
    </source>
</evidence>
<evidence type="ECO:0000256" key="12">
    <source>
        <dbReference type="ARBA" id="ARBA00023242"/>
    </source>
</evidence>
<dbReference type="GO" id="GO:0010485">
    <property type="term" value="F:histone H4 acetyltransferase activity"/>
    <property type="evidence" value="ECO:0007669"/>
    <property type="project" value="TreeGrafter"/>
</dbReference>
<keyword evidence="7" id="KW-0862">Zinc</keyword>
<dbReference type="GO" id="GO:0036409">
    <property type="term" value="C:histone H3-K14 acetyltransferase complex"/>
    <property type="evidence" value="ECO:0007669"/>
    <property type="project" value="TreeGrafter"/>
</dbReference>
<evidence type="ECO:0000256" key="6">
    <source>
        <dbReference type="ARBA" id="ARBA00022771"/>
    </source>
</evidence>
<evidence type="ECO:0000256" key="11">
    <source>
        <dbReference type="ARBA" id="ARBA00023163"/>
    </source>
</evidence>
<gene>
    <name evidence="16" type="ORF">B5V51_9536</name>
</gene>
<dbReference type="PROSITE" id="PS51802">
    <property type="entry name" value="ZF_CCHHC"/>
    <property type="match status" value="1"/>
</dbReference>
<dbReference type="GO" id="GO:0003682">
    <property type="term" value="F:chromatin binding"/>
    <property type="evidence" value="ECO:0007669"/>
    <property type="project" value="TreeGrafter"/>
</dbReference>
<evidence type="ECO:0000256" key="4">
    <source>
        <dbReference type="ARBA" id="ARBA00022679"/>
    </source>
</evidence>
<dbReference type="GO" id="GO:0010484">
    <property type="term" value="F:histone H3 acetyltransferase activity"/>
    <property type="evidence" value="ECO:0007669"/>
    <property type="project" value="TreeGrafter"/>
</dbReference>
<comment type="similarity">
    <text evidence="2 13">Belongs to the MYST (SAS/MOZ) family.</text>
</comment>
<dbReference type="Pfam" id="PF01853">
    <property type="entry name" value="MOZ_SAS"/>
    <property type="match status" value="1"/>
</dbReference>
<comment type="caution">
    <text evidence="16">The sequence shown here is derived from an EMBL/GenBank/DDBJ whole genome shotgun (WGS) entry which is preliminary data.</text>
</comment>
<feature type="compositionally biased region" description="Pro residues" evidence="14">
    <location>
        <begin position="133"/>
        <end position="146"/>
    </location>
</feature>
<keyword evidence="11" id="KW-0804">Transcription</keyword>
<dbReference type="FunFam" id="3.30.60.60:FF:000001">
    <property type="entry name" value="Histone acetyltransferase"/>
    <property type="match status" value="1"/>
</dbReference>
<evidence type="ECO:0000256" key="9">
    <source>
        <dbReference type="ARBA" id="ARBA00022990"/>
    </source>
</evidence>
<dbReference type="InterPro" id="IPR002717">
    <property type="entry name" value="HAT_MYST-type"/>
</dbReference>
<dbReference type="GO" id="GO:0006357">
    <property type="term" value="P:regulation of transcription by RNA polymerase II"/>
    <property type="evidence" value="ECO:0007669"/>
    <property type="project" value="TreeGrafter"/>
</dbReference>
<dbReference type="EMBL" id="NWSH01004349">
    <property type="protein sequence ID" value="PCG65193.1"/>
    <property type="molecule type" value="Genomic_DNA"/>
</dbReference>
<dbReference type="EC" id="2.3.1.48" evidence="3 13"/>
<feature type="domain" description="MYST-type HAT" evidence="15">
    <location>
        <begin position="481"/>
        <end position="627"/>
    </location>
</feature>
<keyword evidence="5" id="KW-0479">Metal-binding</keyword>
<dbReference type="SUPFAM" id="SSF55729">
    <property type="entry name" value="Acyl-CoA N-acyltransferases (Nat)"/>
    <property type="match status" value="1"/>
</dbReference>
<evidence type="ECO:0000256" key="3">
    <source>
        <dbReference type="ARBA" id="ARBA00013184"/>
    </source>
</evidence>